<dbReference type="Pfam" id="PF14808">
    <property type="entry name" value="TMEM164"/>
    <property type="match status" value="1"/>
</dbReference>
<comment type="caution">
    <text evidence="2">The sequence shown here is derived from an EMBL/GenBank/DDBJ whole genome shotgun (WGS) entry which is preliminary data.</text>
</comment>
<dbReference type="OrthoDB" id="9813172at2"/>
<keyword evidence="1" id="KW-1133">Transmembrane helix</keyword>
<evidence type="ECO:0000256" key="1">
    <source>
        <dbReference type="SAM" id="Phobius"/>
    </source>
</evidence>
<accession>A0A0A5GEL6</accession>
<dbReference type="EMBL" id="AVPF01000007">
    <property type="protein sequence ID" value="KGX90434.1"/>
    <property type="molecule type" value="Genomic_DNA"/>
</dbReference>
<keyword evidence="3" id="KW-1185">Reference proteome</keyword>
<dbReference type="eggNOG" id="COG5522">
    <property type="taxonomic scope" value="Bacteria"/>
</dbReference>
<evidence type="ECO:0000313" key="3">
    <source>
        <dbReference type="Proteomes" id="UP000030403"/>
    </source>
</evidence>
<dbReference type="InterPro" id="IPR011737">
    <property type="entry name" value="CHP02206_TP0381"/>
</dbReference>
<feature type="transmembrane region" description="Helical" evidence="1">
    <location>
        <begin position="212"/>
        <end position="234"/>
    </location>
</feature>
<dbReference type="RefSeq" id="WP_027448505.1">
    <property type="nucleotide sequence ID" value="NZ_AVPF01000007.1"/>
</dbReference>
<feature type="transmembrane region" description="Helical" evidence="1">
    <location>
        <begin position="48"/>
        <end position="69"/>
    </location>
</feature>
<dbReference type="AlphaFoldDB" id="A0A0A5GEL6"/>
<feature type="transmembrane region" description="Helical" evidence="1">
    <location>
        <begin position="12"/>
        <end position="36"/>
    </location>
</feature>
<protein>
    <submittedName>
        <fullName evidence="2">Membrane protein</fullName>
    </submittedName>
</protein>
<gene>
    <name evidence="2" type="ORF">N783_16785</name>
</gene>
<feature type="transmembrane region" description="Helical" evidence="1">
    <location>
        <begin position="81"/>
        <end position="98"/>
    </location>
</feature>
<dbReference type="NCBIfam" id="TIGR02206">
    <property type="entry name" value="intg_mem_TP0381"/>
    <property type="match status" value="1"/>
</dbReference>
<evidence type="ECO:0000313" key="2">
    <source>
        <dbReference type="EMBL" id="KGX90434.1"/>
    </source>
</evidence>
<dbReference type="STRING" id="1385511.GCA_000425225_01637"/>
<proteinExistence type="predicted"/>
<keyword evidence="1" id="KW-0472">Membrane</keyword>
<dbReference type="Proteomes" id="UP000030403">
    <property type="component" value="Unassembled WGS sequence"/>
</dbReference>
<sequence length="240" mass="28253">MKSYILPDGQNSFNLFSTVHLVTLLVVLSVAVLMFFFRKKLRTKPYYFIVRFSLFIMLLLSEISLHVWLYWIDAWEYKHSLPFHLSSITLLLSALLLLTKRFSLFEFTYFAGIGSALQAMVTPDLNAYTFPHYRFVHFFISHGGTVLANLFMVFVEEFRPTVRSIWKAFLWLNTYALVLFFVNLIIGGNYMYLLRKPANPSILDYIGPWPAYILPLEIITILTFIILYLPFWIIGFMKRH</sequence>
<feature type="transmembrane region" description="Helical" evidence="1">
    <location>
        <begin position="135"/>
        <end position="156"/>
    </location>
</feature>
<organism evidence="2 3">
    <name type="scientific">Pontibacillus marinus BH030004 = DSM 16465</name>
    <dbReference type="NCBI Taxonomy" id="1385511"/>
    <lineage>
        <taxon>Bacteria</taxon>
        <taxon>Bacillati</taxon>
        <taxon>Bacillota</taxon>
        <taxon>Bacilli</taxon>
        <taxon>Bacillales</taxon>
        <taxon>Bacillaceae</taxon>
        <taxon>Pontibacillus</taxon>
    </lineage>
</organism>
<reference evidence="2 3" key="1">
    <citation type="submission" date="2013-08" db="EMBL/GenBank/DDBJ databases">
        <authorList>
            <person name="Huang J."/>
            <person name="Wang G."/>
        </authorList>
    </citation>
    <scope>NUCLEOTIDE SEQUENCE [LARGE SCALE GENOMIC DNA]</scope>
    <source>
        <strain evidence="2 3">BH030004</strain>
    </source>
</reference>
<keyword evidence="1" id="KW-0812">Transmembrane</keyword>
<feature type="transmembrane region" description="Helical" evidence="1">
    <location>
        <begin position="105"/>
        <end position="123"/>
    </location>
</feature>
<feature type="transmembrane region" description="Helical" evidence="1">
    <location>
        <begin position="168"/>
        <end position="192"/>
    </location>
</feature>
<name>A0A0A5GEL6_9BACI</name>